<dbReference type="InterPro" id="IPR007673">
    <property type="entry name" value="Condensin_cplx_su1"/>
</dbReference>
<dbReference type="GO" id="GO:0051301">
    <property type="term" value="P:cell division"/>
    <property type="evidence" value="ECO:0007669"/>
    <property type="project" value="UniProtKB-KW"/>
</dbReference>
<dbReference type="PANTHER" id="PTHR14222:SF2">
    <property type="entry name" value="CONDENSIN COMPLEX SUBUNIT 1"/>
    <property type="match status" value="1"/>
</dbReference>
<evidence type="ECO:0000256" key="10">
    <source>
        <dbReference type="PIRNR" id="PIRNR017127"/>
    </source>
</evidence>
<feature type="compositionally biased region" description="Polar residues" evidence="11">
    <location>
        <begin position="496"/>
        <end position="509"/>
    </location>
</feature>
<feature type="region of interest" description="Disordered" evidence="11">
    <location>
        <begin position="154"/>
        <end position="177"/>
    </location>
</feature>
<evidence type="ECO:0000256" key="3">
    <source>
        <dbReference type="ARBA" id="ARBA00009606"/>
    </source>
</evidence>
<dbReference type="OrthoDB" id="436262at2759"/>
<evidence type="ECO:0000256" key="2">
    <source>
        <dbReference type="ARBA" id="ARBA00004286"/>
    </source>
</evidence>
<dbReference type="SUPFAM" id="SSF48371">
    <property type="entry name" value="ARM repeat"/>
    <property type="match status" value="1"/>
</dbReference>
<feature type="domain" description="Condensin complex subunit 1 C-terminal" evidence="12">
    <location>
        <begin position="1013"/>
        <end position="1174"/>
    </location>
</feature>
<evidence type="ECO:0000256" key="8">
    <source>
        <dbReference type="ARBA" id="ARBA00023242"/>
    </source>
</evidence>
<accession>A0A8T2U9K7</accession>
<dbReference type="PANTHER" id="PTHR14222">
    <property type="entry name" value="CONDENSIN"/>
    <property type="match status" value="1"/>
</dbReference>
<comment type="subcellular location">
    <subcellularLocation>
        <location evidence="2">Chromosome</location>
    </subcellularLocation>
    <subcellularLocation>
        <location evidence="1">Nucleus</location>
    </subcellularLocation>
</comment>
<dbReference type="InterPro" id="IPR016024">
    <property type="entry name" value="ARM-type_fold"/>
</dbReference>
<reference evidence="14" key="1">
    <citation type="submission" date="2021-08" db="EMBL/GenBank/DDBJ databases">
        <title>WGS assembly of Ceratopteris richardii.</title>
        <authorList>
            <person name="Marchant D.B."/>
            <person name="Chen G."/>
            <person name="Jenkins J."/>
            <person name="Shu S."/>
            <person name="Leebens-Mack J."/>
            <person name="Grimwood J."/>
            <person name="Schmutz J."/>
            <person name="Soltis P."/>
            <person name="Soltis D."/>
            <person name="Chen Z.-H."/>
        </authorList>
    </citation>
    <scope>NUCLEOTIDE SEQUENCE</scope>
    <source>
        <strain evidence="14">Whitten #5841</strain>
        <tissue evidence="14">Leaf</tissue>
    </source>
</reference>
<dbReference type="GO" id="GO:0000796">
    <property type="term" value="C:condensin complex"/>
    <property type="evidence" value="ECO:0007669"/>
    <property type="project" value="TreeGrafter"/>
</dbReference>
<dbReference type="InterPro" id="IPR026971">
    <property type="entry name" value="CND1/NCAPD3"/>
</dbReference>
<evidence type="ECO:0000256" key="5">
    <source>
        <dbReference type="ARBA" id="ARBA00022618"/>
    </source>
</evidence>
<feature type="compositionally biased region" description="Basic and acidic residues" evidence="11">
    <location>
        <begin position="1274"/>
        <end position="1287"/>
    </location>
</feature>
<evidence type="ECO:0000256" key="7">
    <source>
        <dbReference type="ARBA" id="ARBA00023067"/>
    </source>
</evidence>
<comment type="caution">
    <text evidence="14">The sequence shown here is derived from an EMBL/GenBank/DDBJ whole genome shotgun (WGS) entry which is preliminary data.</text>
</comment>
<feature type="region of interest" description="Disordered" evidence="11">
    <location>
        <begin position="1265"/>
        <end position="1297"/>
    </location>
</feature>
<comment type="similarity">
    <text evidence="3 10">Belongs to the CND1 (condensin subunit 1) family.</text>
</comment>
<keyword evidence="6 10" id="KW-0498">Mitosis</keyword>
<evidence type="ECO:0000256" key="9">
    <source>
        <dbReference type="ARBA" id="ARBA00023306"/>
    </source>
</evidence>
<keyword evidence="5 10" id="KW-0132">Cell division</keyword>
<keyword evidence="7 10" id="KW-0226">DNA condensation</keyword>
<dbReference type="GO" id="GO:0007076">
    <property type="term" value="P:mitotic chromosome condensation"/>
    <property type="evidence" value="ECO:0007669"/>
    <property type="project" value="InterPro"/>
</dbReference>
<name>A0A8T2U9K7_CERRI</name>
<evidence type="ECO:0000313" key="15">
    <source>
        <dbReference type="Proteomes" id="UP000825935"/>
    </source>
</evidence>
<feature type="domain" description="Condensin complex subunit 1 N-terminal" evidence="13">
    <location>
        <begin position="89"/>
        <end position="257"/>
    </location>
</feature>
<feature type="compositionally biased region" description="Polar residues" evidence="11">
    <location>
        <begin position="1357"/>
        <end position="1367"/>
    </location>
</feature>
<dbReference type="InterPro" id="IPR011989">
    <property type="entry name" value="ARM-like"/>
</dbReference>
<keyword evidence="9 10" id="KW-0131">Cell cycle</keyword>
<dbReference type="Proteomes" id="UP000825935">
    <property type="component" value="Chromosome 8"/>
</dbReference>
<dbReference type="GO" id="GO:0000779">
    <property type="term" value="C:condensed chromosome, centromeric region"/>
    <property type="evidence" value="ECO:0007669"/>
    <property type="project" value="TreeGrafter"/>
</dbReference>
<feature type="compositionally biased region" description="Polar residues" evidence="11">
    <location>
        <begin position="1318"/>
        <end position="1328"/>
    </location>
</feature>
<evidence type="ECO:0000256" key="6">
    <source>
        <dbReference type="ARBA" id="ARBA00022776"/>
    </source>
</evidence>
<dbReference type="FunFam" id="1.25.10.10:FF:000403">
    <property type="entry name" value="Condensin complex subunit 1"/>
    <property type="match status" value="1"/>
</dbReference>
<keyword evidence="8" id="KW-0539">Nucleus</keyword>
<evidence type="ECO:0000313" key="14">
    <source>
        <dbReference type="EMBL" id="KAH7430596.1"/>
    </source>
</evidence>
<dbReference type="Pfam" id="PF12717">
    <property type="entry name" value="Cnd1"/>
    <property type="match status" value="1"/>
</dbReference>
<feature type="region of interest" description="Disordered" evidence="11">
    <location>
        <begin position="1317"/>
        <end position="1453"/>
    </location>
</feature>
<evidence type="ECO:0000259" key="13">
    <source>
        <dbReference type="Pfam" id="PF12922"/>
    </source>
</evidence>
<keyword evidence="15" id="KW-1185">Reference proteome</keyword>
<evidence type="ECO:0000256" key="1">
    <source>
        <dbReference type="ARBA" id="ARBA00004123"/>
    </source>
</evidence>
<dbReference type="EMBL" id="CM035413">
    <property type="protein sequence ID" value="KAH7430596.1"/>
    <property type="molecule type" value="Genomic_DNA"/>
</dbReference>
<dbReference type="GO" id="GO:0042393">
    <property type="term" value="F:histone binding"/>
    <property type="evidence" value="ECO:0007669"/>
    <property type="project" value="TreeGrafter"/>
</dbReference>
<dbReference type="OMA" id="CPLEKLW"/>
<keyword evidence="4" id="KW-0158">Chromosome</keyword>
<feature type="compositionally biased region" description="Polar residues" evidence="11">
    <location>
        <begin position="1336"/>
        <end position="1349"/>
    </location>
</feature>
<dbReference type="Pfam" id="PF12922">
    <property type="entry name" value="Cnd1_N"/>
    <property type="match status" value="1"/>
</dbReference>
<protein>
    <recommendedName>
        <fullName evidence="10">Condensin-1 complex subunit CAP-D2</fullName>
    </recommendedName>
</protein>
<dbReference type="InterPro" id="IPR032682">
    <property type="entry name" value="Cnd1_C"/>
</dbReference>
<feature type="compositionally biased region" description="Basic and acidic residues" evidence="11">
    <location>
        <begin position="1420"/>
        <end position="1431"/>
    </location>
</feature>
<comment type="function">
    <text evidence="10">Regulatory subunit of the condensin complex, a complex required for conversion of interphase chromatin into mitotic-like condense chromosomes. The condensin complex probably introduces positive supercoils into relaxed DNA in the presence of type I topoisomerases and converts nicked DNA into positive knotted forms in the presence of type II topoisomerases.</text>
</comment>
<evidence type="ECO:0000259" key="12">
    <source>
        <dbReference type="Pfam" id="PF12717"/>
    </source>
</evidence>
<evidence type="ECO:0000256" key="11">
    <source>
        <dbReference type="SAM" id="MobiDB-lite"/>
    </source>
</evidence>
<dbReference type="GO" id="GO:0010032">
    <property type="term" value="P:meiotic chromosome condensation"/>
    <property type="evidence" value="ECO:0007669"/>
    <property type="project" value="TreeGrafter"/>
</dbReference>
<sequence>MPDGFSSAPPFIVPLSLTELEVPPEDDEHRLFAQKVVDLETLQPDEVEQLVKGLAFDLADKEVLCVEEQDIFDQIYSLVKGFPLLEPAMRGSLIESLTSNFSVLLPNITSLLKSSHDSSNEACTRGSLIHSHRNAFRIYAYFIQSIAFAEETRMDTEPEKPAGRANGKAKQNRKKHLPKPWDWEAQRARIIRLLATAIDEDLKHLFGAAQPEETLLAYIAKGAFSLLSDPSIGKDKDTMNAIFSLIGACSTKYHYVTQTAASILHLLHKYEHLPVHLAEAVAYAEKKYHDGSLALALIREIGRLNPKDYARDGMGADNVGKFLVELAEHMPRLVTTNVGVLMPHFGGESYKIRSALISVFGKLVSKASKETDVNAASETSRLRSKQAMIDVMMERSRDTSAYTRSKVLQTWAELCEEHALSIGLWNQVADMAAGRLEDKAAIVRKSALQLLTTLLQFNPFGPQLRTAAFEATLEKYKTQLESMTSQNPANEVAEATQPNSDLEQSQGSGAVQGLGHEGVFSETEQAPGSLQITSEPTREDTTESQMVDQTQSCLQTSDVGGIEQTRALVASLEAGLYFTKCIASTMSILVQLLASSNASDVEYTIQLLMCARQFNIDGAESCLQKMLPLIFSQERAIHDAVETAFYTIYVKKNPFETAMNLINLTMEASIGDLASMEEILRTLVRKGDISQNAIVALWDFFTFNAPGATVEQSRGALVVLSMVAKSSPKILSSHLQNVVDIGFGRWAKEDMLLARTACNILQQLSGDTYSSLLSSHKVFNNLVNVILSSGLPEESWYAAAEQAINAVYVLHPMPEDFSAKILRKFYSSAFNSSGLQIDEQKSAESSISVISLSRFLFLVGHIALKQFVYIESCVRKIRRQRTDKERAAAESQGSLDCEPDSSMHKVELGPSLLEENISDELGVAASEDARIDILQERAEKDIVSGGQSGKYLIGVCAPLVAKVARNVSLLQEYPMLQCSVMLALSKLMVLDEEFCEQHLQLLFTVAQNAQDDTVRSNCIIALGDLTVRFPNLLEPWTEHIYARLHDQAQSVRKNAVLVLSHLILNDMMKVKGHITEMTLRLEDEDLSISNSVKLFFHELSKKGNNPIYNLLPDILSRLSNMRDLQQEKFNNIMQFLIGSIKKDKQMEGLIEKLCHRFVGSTDPRQWQNIAYCLSQLTFTDKGIKKLADQFKCYEHALAMDAVVTHFKAIISKAKKFVKAEVKVTIDEFEQKVIECHEERKEQEATMQNALSHLAAQVQSEELLGTDASNEQSEDTGHGPHNCYKDSVEGNDLSEGANNIKMSEDNCVQHSIEEVADSCNKSELSNESNQHVDDSVDVSQSELDVPSTLQVMKEDPDASSTVENSKNYNCKDQEADSAGEVQEGASSDEIDVSSNNDDSDKDKTLTENAAAGDSNQVGDQDWNKRVLRENVKPKTVSHTKTRAAQKDVKTVKPVSRPRRRCVLEKQVNP</sequence>
<dbReference type="GO" id="GO:0005634">
    <property type="term" value="C:nucleus"/>
    <property type="evidence" value="ECO:0007669"/>
    <property type="project" value="UniProtKB-SubCell"/>
</dbReference>
<proteinExistence type="inferred from homology"/>
<feature type="region of interest" description="Disordered" evidence="11">
    <location>
        <begin position="481"/>
        <end position="550"/>
    </location>
</feature>
<organism evidence="14 15">
    <name type="scientific">Ceratopteris richardii</name>
    <name type="common">Triangle waterfern</name>
    <dbReference type="NCBI Taxonomy" id="49495"/>
    <lineage>
        <taxon>Eukaryota</taxon>
        <taxon>Viridiplantae</taxon>
        <taxon>Streptophyta</taxon>
        <taxon>Embryophyta</taxon>
        <taxon>Tracheophyta</taxon>
        <taxon>Polypodiopsida</taxon>
        <taxon>Polypodiidae</taxon>
        <taxon>Polypodiales</taxon>
        <taxon>Pteridineae</taxon>
        <taxon>Pteridaceae</taxon>
        <taxon>Parkerioideae</taxon>
        <taxon>Ceratopteris</taxon>
    </lineage>
</organism>
<dbReference type="InterPro" id="IPR024324">
    <property type="entry name" value="Condensin_cplx_su1_N"/>
</dbReference>
<dbReference type="PIRSF" id="PIRSF017127">
    <property type="entry name" value="Condensin_D2"/>
    <property type="match status" value="1"/>
</dbReference>
<evidence type="ECO:0000256" key="4">
    <source>
        <dbReference type="ARBA" id="ARBA00022454"/>
    </source>
</evidence>
<feature type="compositionally biased region" description="Polar residues" evidence="11">
    <location>
        <begin position="522"/>
        <end position="535"/>
    </location>
</feature>
<dbReference type="Gene3D" id="1.25.10.10">
    <property type="entry name" value="Leucine-rich Repeat Variant"/>
    <property type="match status" value="2"/>
</dbReference>
<gene>
    <name evidence="14" type="ORF">KP509_08G005100</name>
</gene>